<dbReference type="PROSITE" id="PS51257">
    <property type="entry name" value="PROKAR_LIPOPROTEIN"/>
    <property type="match status" value="1"/>
</dbReference>
<evidence type="ECO:0000256" key="1">
    <source>
        <dbReference type="SAM" id="SignalP"/>
    </source>
</evidence>
<feature type="chain" id="PRO_5039668005" evidence="1">
    <location>
        <begin position="27"/>
        <end position="492"/>
    </location>
</feature>
<dbReference type="GO" id="GO:0052689">
    <property type="term" value="F:carboxylic ester hydrolase activity"/>
    <property type="evidence" value="ECO:0007669"/>
    <property type="project" value="TreeGrafter"/>
</dbReference>
<dbReference type="InterPro" id="IPR053145">
    <property type="entry name" value="AB_hydrolase_Est10"/>
</dbReference>
<feature type="signal peptide" evidence="1">
    <location>
        <begin position="1"/>
        <end position="26"/>
    </location>
</feature>
<comment type="caution">
    <text evidence="3">The sequence shown here is derived from an EMBL/GenBank/DDBJ whole genome shotgun (WGS) entry which is preliminary data.</text>
</comment>
<protein>
    <submittedName>
        <fullName evidence="3">Alpha/beta hydrolase</fullName>
    </submittedName>
</protein>
<dbReference type="Proteomes" id="UP000823771">
    <property type="component" value="Unassembled WGS sequence"/>
</dbReference>
<evidence type="ECO:0000259" key="2">
    <source>
        <dbReference type="Pfam" id="PF02129"/>
    </source>
</evidence>
<accession>A0A9D9NLH4</accession>
<keyword evidence="3" id="KW-0378">Hydrolase</keyword>
<dbReference type="SUPFAM" id="SSF53474">
    <property type="entry name" value="alpha/beta-Hydrolases"/>
    <property type="match status" value="1"/>
</dbReference>
<evidence type="ECO:0000313" key="3">
    <source>
        <dbReference type="EMBL" id="MBO8478114.1"/>
    </source>
</evidence>
<name>A0A9D9NLH4_9BACT</name>
<organism evidence="3 4">
    <name type="scientific">Candidatus Cryptobacteroides excrementipullorum</name>
    <dbReference type="NCBI Taxonomy" id="2840761"/>
    <lineage>
        <taxon>Bacteria</taxon>
        <taxon>Pseudomonadati</taxon>
        <taxon>Bacteroidota</taxon>
        <taxon>Bacteroidia</taxon>
        <taxon>Bacteroidales</taxon>
        <taxon>Candidatus Cryptobacteroides</taxon>
    </lineage>
</organism>
<evidence type="ECO:0000313" key="4">
    <source>
        <dbReference type="Proteomes" id="UP000823771"/>
    </source>
</evidence>
<keyword evidence="1" id="KW-0732">Signal</keyword>
<dbReference type="PANTHER" id="PTHR43265">
    <property type="entry name" value="ESTERASE ESTD"/>
    <property type="match status" value="1"/>
</dbReference>
<dbReference type="InterPro" id="IPR029058">
    <property type="entry name" value="AB_hydrolase_fold"/>
</dbReference>
<dbReference type="AlphaFoldDB" id="A0A9D9NLH4"/>
<dbReference type="PANTHER" id="PTHR43265:SF1">
    <property type="entry name" value="ESTERASE ESTD"/>
    <property type="match status" value="1"/>
</dbReference>
<dbReference type="EMBL" id="JADILZ010000040">
    <property type="protein sequence ID" value="MBO8478114.1"/>
    <property type="molecule type" value="Genomic_DNA"/>
</dbReference>
<gene>
    <name evidence="3" type="ORF">IAB80_04435</name>
</gene>
<dbReference type="Gene3D" id="3.40.50.1820">
    <property type="entry name" value="alpha/beta hydrolase"/>
    <property type="match status" value="1"/>
</dbReference>
<reference evidence="3" key="2">
    <citation type="journal article" date="2021" name="PeerJ">
        <title>Extensive microbial diversity within the chicken gut microbiome revealed by metagenomics and culture.</title>
        <authorList>
            <person name="Gilroy R."/>
            <person name="Ravi A."/>
            <person name="Getino M."/>
            <person name="Pursley I."/>
            <person name="Horton D.L."/>
            <person name="Alikhan N.F."/>
            <person name="Baker D."/>
            <person name="Gharbi K."/>
            <person name="Hall N."/>
            <person name="Watson M."/>
            <person name="Adriaenssens E.M."/>
            <person name="Foster-Nyarko E."/>
            <person name="Jarju S."/>
            <person name="Secka A."/>
            <person name="Antonio M."/>
            <person name="Oren A."/>
            <person name="Chaudhuri R.R."/>
            <person name="La Ragione R."/>
            <person name="Hildebrand F."/>
            <person name="Pallen M.J."/>
        </authorList>
    </citation>
    <scope>NUCLEOTIDE SEQUENCE</scope>
    <source>
        <strain evidence="3">2478</strain>
    </source>
</reference>
<dbReference type="InterPro" id="IPR000383">
    <property type="entry name" value="Xaa-Pro-like_dom"/>
</dbReference>
<sequence length="492" mass="51723">MTSAKQLVTAICTAFFILGSCLEASAGEQVQQWPEISGSWSGKLSIGPASLNIVFNFSKDQDGNLTCTMESPDQGSGLFPATVEIAGADSIAITVPGISASYSGRLLTDSVSGEITSAKGTFRQNGMAMPLDLKYGKPIIFRPQTPVAPFPYRTEEVTFRNGDALLSGTLTYPVGYSVEKDMKVPAVIMVTGSGQQNRDEEIFSHKPFLVIADYLARNGIASLRYDDRGTGSSTGDPSSVTMQSNFSDAMAGLALLDSLGCFSMTGILGHSEGGTLALMAGAEGKADFVISLAGAAVSGKEILLSQNRTALEQAGTPQAITGDYCTMLEKVLDCRIQMKGQRDTGNAAQAAVKARGIVDSLAGSTGSALPKGALDNLAAVLAQDSPWIDSFISCTPQEFLDGVACPVFAANGSLDTQVDAGQNLGTLRDLLPANPHSVIREYPGLNHLFQHCKSGSPSEYGELIETFSRDLLKDIAEWISSLEAGAQAEGMH</sequence>
<feature type="domain" description="Xaa-Pro dipeptidyl-peptidase-like" evidence="2">
    <location>
        <begin position="169"/>
        <end position="421"/>
    </location>
</feature>
<dbReference type="Pfam" id="PF02129">
    <property type="entry name" value="Peptidase_S15"/>
    <property type="match status" value="1"/>
</dbReference>
<reference evidence="3" key="1">
    <citation type="submission" date="2020-10" db="EMBL/GenBank/DDBJ databases">
        <authorList>
            <person name="Gilroy R."/>
        </authorList>
    </citation>
    <scope>NUCLEOTIDE SEQUENCE</scope>
    <source>
        <strain evidence="3">2478</strain>
    </source>
</reference>
<proteinExistence type="predicted"/>